<proteinExistence type="predicted"/>
<dbReference type="RefSeq" id="WP_146124454.1">
    <property type="nucleotide sequence ID" value="NZ_CADERF010000029.1"/>
</dbReference>
<comment type="caution">
    <text evidence="1">The sequence shown here is derived from an EMBL/GenBank/DDBJ whole genome shotgun (WGS) entry which is preliminary data.</text>
</comment>
<gene>
    <name evidence="1" type="ORF">KDW93_27705</name>
</gene>
<dbReference type="Proteomes" id="UP000682266">
    <property type="component" value="Unassembled WGS sequence"/>
</dbReference>
<evidence type="ECO:0008006" key="3">
    <source>
        <dbReference type="Google" id="ProtNLM"/>
    </source>
</evidence>
<protein>
    <recommendedName>
        <fullName evidence="3">DUF4435 domain-containing protein</fullName>
    </recommendedName>
</protein>
<dbReference type="AlphaFoldDB" id="A0AA41ED45"/>
<evidence type="ECO:0000313" key="2">
    <source>
        <dbReference type="Proteomes" id="UP000682266"/>
    </source>
</evidence>
<dbReference type="EMBL" id="JAGSVG010000031">
    <property type="protein sequence ID" value="MBR8132702.1"/>
    <property type="molecule type" value="Genomic_DNA"/>
</dbReference>
<sequence length="360" mass="39828">MDKSLKNIQSDLTDEHPLAIALDIIANANREGCHVVFSDRDVADHLLSIGAALSGRTKQALKHIYNRATQLAEFAEIAYVKLLVGDFSEISHEKIGNQRLIKVPANSINSALLQKPYLLVENLDDAIFYRFITEQLNDELNSLGTVAFEPYNGGGNTTGDVYDHIKGTAERLCLCIVDSDRRFPGASPGETASKVEASDRIRPSALAESYVLPVCSIENLIPFDFLRKVFQGDKTITERLDVYEAHHRDEIWPFVQLKKDIRCADLCDERRAFSIFWTERLGCTELISKCVSTQQCEKRDKCATTILPPVSHSPLDAVLSGLDSMTLKATTPLPSVKAAWVLIARLISAWCCGGPHLAVG</sequence>
<accession>A0AA41ED45</accession>
<name>A0AA41ED45_9BURK</name>
<organism evidence="1 2">
    <name type="scientific">Burkholderia ambifaria</name>
    <dbReference type="NCBI Taxonomy" id="152480"/>
    <lineage>
        <taxon>Bacteria</taxon>
        <taxon>Pseudomonadati</taxon>
        <taxon>Pseudomonadota</taxon>
        <taxon>Betaproteobacteria</taxon>
        <taxon>Burkholderiales</taxon>
        <taxon>Burkholderiaceae</taxon>
        <taxon>Burkholderia</taxon>
        <taxon>Burkholderia cepacia complex</taxon>
    </lineage>
</organism>
<evidence type="ECO:0000313" key="1">
    <source>
        <dbReference type="EMBL" id="MBR8132702.1"/>
    </source>
</evidence>
<reference evidence="1" key="1">
    <citation type="submission" date="2021-04" db="EMBL/GenBank/DDBJ databases">
        <title>A collection of bacterial strains from the Burkholderia cepacia Research Laboratory and Repository.</title>
        <authorList>
            <person name="Lipuma J."/>
            <person name="Spilker T."/>
        </authorList>
    </citation>
    <scope>NUCLEOTIDE SEQUENCE</scope>
    <source>
        <strain evidence="1">AU36012</strain>
    </source>
</reference>